<reference evidence="1" key="1">
    <citation type="submission" date="2021-02" db="EMBL/GenBank/DDBJ databases">
        <authorList>
            <person name="Nowell W R."/>
        </authorList>
    </citation>
    <scope>NUCLEOTIDE SEQUENCE</scope>
</reference>
<gene>
    <name evidence="1" type="ORF">OVN521_LOCUS49019</name>
</gene>
<protein>
    <submittedName>
        <fullName evidence="1">Uncharacterized protein</fullName>
    </submittedName>
</protein>
<organism evidence="1 2">
    <name type="scientific">Rotaria magnacalcarata</name>
    <dbReference type="NCBI Taxonomy" id="392030"/>
    <lineage>
        <taxon>Eukaryota</taxon>
        <taxon>Metazoa</taxon>
        <taxon>Spiralia</taxon>
        <taxon>Gnathifera</taxon>
        <taxon>Rotifera</taxon>
        <taxon>Eurotatoria</taxon>
        <taxon>Bdelloidea</taxon>
        <taxon>Philodinida</taxon>
        <taxon>Philodinidae</taxon>
        <taxon>Rotaria</taxon>
    </lineage>
</organism>
<evidence type="ECO:0000313" key="2">
    <source>
        <dbReference type="Proteomes" id="UP000663866"/>
    </source>
</evidence>
<keyword evidence="2" id="KW-1185">Reference proteome</keyword>
<feature type="non-terminal residue" evidence="1">
    <location>
        <position position="69"/>
    </location>
</feature>
<comment type="caution">
    <text evidence="1">The sequence shown here is derived from an EMBL/GenBank/DDBJ whole genome shotgun (WGS) entry which is preliminary data.</text>
</comment>
<accession>A0A821JJX8</accession>
<dbReference type="Proteomes" id="UP000663866">
    <property type="component" value="Unassembled WGS sequence"/>
</dbReference>
<proteinExistence type="predicted"/>
<dbReference type="AlphaFoldDB" id="A0A821JJX8"/>
<sequence length="69" mass="8371">MKQRFKLSKTTHFRDHFEKDYALLLQSSTDSKQCYIWLYKLVEHLVNDELVKRGVMNTNERVLQIEQLI</sequence>
<name>A0A821JJX8_9BILA</name>
<dbReference type="EMBL" id="CAJOBG010105232">
    <property type="protein sequence ID" value="CAF4719158.1"/>
    <property type="molecule type" value="Genomic_DNA"/>
</dbReference>
<evidence type="ECO:0000313" key="1">
    <source>
        <dbReference type="EMBL" id="CAF4719158.1"/>
    </source>
</evidence>